<dbReference type="EMBL" id="MRCU01000009">
    <property type="protein sequence ID" value="RKK11767.1"/>
    <property type="molecule type" value="Genomic_DNA"/>
</dbReference>
<protein>
    <submittedName>
        <fullName evidence="1">Uncharacterized protein</fullName>
    </submittedName>
</protein>
<name>A0A3L6N3S6_FUSOX</name>
<dbReference type="AlphaFoldDB" id="A0A3L6N3S6"/>
<gene>
    <name evidence="1" type="ORF">BFJ65_g13642</name>
</gene>
<evidence type="ECO:0000313" key="1">
    <source>
        <dbReference type="EMBL" id="RKK11767.1"/>
    </source>
</evidence>
<accession>A0A3L6N3S6</accession>
<sequence length="104" mass="11802">MKRRPMTTLLGTGVRRFDSCFFRQGPETTEMVASGEWWQCTFIPGFILKPANVVSPYRFEFDEPWVSGIENDLGSVSSMDAICASARLYWLRKCQIAGSSTLEH</sequence>
<comment type="caution">
    <text evidence="1">The sequence shown here is derived from an EMBL/GenBank/DDBJ whole genome shotgun (WGS) entry which is preliminary data.</text>
</comment>
<dbReference type="Proteomes" id="UP000270866">
    <property type="component" value="Chromosome 11"/>
</dbReference>
<reference evidence="1" key="1">
    <citation type="journal article" date="2018" name="Sci. Rep.">
        <title>Characterisation of pathogen-specific regions and novel effector candidates in Fusarium oxysporum f. sp. cepae.</title>
        <authorList>
            <person name="Armitage A.D."/>
            <person name="Taylor A."/>
            <person name="Sobczyk M.K."/>
            <person name="Baxter L."/>
            <person name="Greenfield B.P."/>
            <person name="Bates H.J."/>
            <person name="Wilson F."/>
            <person name="Jackson A.C."/>
            <person name="Ott S."/>
            <person name="Harrison R.J."/>
            <person name="Clarkson J.P."/>
        </authorList>
    </citation>
    <scope>NUCLEOTIDE SEQUENCE [LARGE SCALE GENOMIC DNA]</scope>
    <source>
        <strain evidence="1">FoC_Fus2</strain>
    </source>
</reference>
<organism evidence="1">
    <name type="scientific">Fusarium oxysporum f. sp. cepae</name>
    <dbReference type="NCBI Taxonomy" id="396571"/>
    <lineage>
        <taxon>Eukaryota</taxon>
        <taxon>Fungi</taxon>
        <taxon>Dikarya</taxon>
        <taxon>Ascomycota</taxon>
        <taxon>Pezizomycotina</taxon>
        <taxon>Sordariomycetes</taxon>
        <taxon>Hypocreomycetidae</taxon>
        <taxon>Hypocreales</taxon>
        <taxon>Nectriaceae</taxon>
        <taxon>Fusarium</taxon>
        <taxon>Fusarium oxysporum species complex</taxon>
    </lineage>
</organism>
<proteinExistence type="predicted"/>